<keyword evidence="2" id="KW-1185">Reference proteome</keyword>
<evidence type="ECO:0000313" key="2">
    <source>
        <dbReference type="Proteomes" id="UP000499080"/>
    </source>
</evidence>
<comment type="caution">
    <text evidence="1">The sequence shown here is derived from an EMBL/GenBank/DDBJ whole genome shotgun (WGS) entry which is preliminary data.</text>
</comment>
<proteinExistence type="predicted"/>
<dbReference type="EMBL" id="BGPR01109237">
    <property type="protein sequence ID" value="GBM85291.1"/>
    <property type="molecule type" value="Genomic_DNA"/>
</dbReference>
<gene>
    <name evidence="1" type="ORF">AVEN_186449_1</name>
</gene>
<dbReference type="Proteomes" id="UP000499080">
    <property type="component" value="Unassembled WGS sequence"/>
</dbReference>
<protein>
    <submittedName>
        <fullName evidence="1">Uncharacterized protein</fullName>
    </submittedName>
</protein>
<accession>A0A4Y2J4U9</accession>
<evidence type="ECO:0000313" key="1">
    <source>
        <dbReference type="EMBL" id="GBM85291.1"/>
    </source>
</evidence>
<sequence length="123" mass="14042">MTRFIPIYPSLKPKPKRDVNLKYHGIITLPVSLPWWFCEMSPFLDWRSQARNPIPSKTRHVAGLMRVKSGVECQMPPCWSGAKVWSRRVGLGAVFIIDHDSNLRGHFQSASLRIASKLDVNIT</sequence>
<organism evidence="1 2">
    <name type="scientific">Araneus ventricosus</name>
    <name type="common">Orbweaver spider</name>
    <name type="synonym">Epeira ventricosa</name>
    <dbReference type="NCBI Taxonomy" id="182803"/>
    <lineage>
        <taxon>Eukaryota</taxon>
        <taxon>Metazoa</taxon>
        <taxon>Ecdysozoa</taxon>
        <taxon>Arthropoda</taxon>
        <taxon>Chelicerata</taxon>
        <taxon>Arachnida</taxon>
        <taxon>Araneae</taxon>
        <taxon>Araneomorphae</taxon>
        <taxon>Entelegynae</taxon>
        <taxon>Araneoidea</taxon>
        <taxon>Araneidae</taxon>
        <taxon>Araneus</taxon>
    </lineage>
</organism>
<name>A0A4Y2J4U9_ARAVE</name>
<reference evidence="1 2" key="1">
    <citation type="journal article" date="2019" name="Sci. Rep.">
        <title>Orb-weaving spider Araneus ventricosus genome elucidates the spidroin gene catalogue.</title>
        <authorList>
            <person name="Kono N."/>
            <person name="Nakamura H."/>
            <person name="Ohtoshi R."/>
            <person name="Moran D.A.P."/>
            <person name="Shinohara A."/>
            <person name="Yoshida Y."/>
            <person name="Fujiwara M."/>
            <person name="Mori M."/>
            <person name="Tomita M."/>
            <person name="Arakawa K."/>
        </authorList>
    </citation>
    <scope>NUCLEOTIDE SEQUENCE [LARGE SCALE GENOMIC DNA]</scope>
</reference>
<dbReference type="AlphaFoldDB" id="A0A4Y2J4U9"/>